<dbReference type="NCBIfam" id="NF003629">
    <property type="entry name" value="PRK05270.1-2"/>
    <property type="match status" value="1"/>
</dbReference>
<accession>M1MKE6</accession>
<keyword evidence="8 10" id="KW-0299">Galactose metabolism</keyword>
<evidence type="ECO:0000313" key="13">
    <source>
        <dbReference type="EMBL" id="AGF58409.1"/>
    </source>
</evidence>
<comment type="pathway">
    <text evidence="3 10">Carbohydrate metabolism; galactose metabolism.</text>
</comment>
<name>M1MKE6_9CLOT</name>
<dbReference type="GO" id="GO:0008108">
    <property type="term" value="F:UDP-glucose:hexose-1-phosphate uridylyltransferase activity"/>
    <property type="evidence" value="ECO:0007669"/>
    <property type="project" value="UniProtKB-UniRule"/>
</dbReference>
<dbReference type="STRING" id="36745.CLSAP_44260"/>
<dbReference type="EC" id="2.7.7.12" evidence="10"/>
<dbReference type="Proteomes" id="UP000011728">
    <property type="component" value="Chromosome"/>
</dbReference>
<feature type="domain" description="Galactose-1-phosphate uridyl transferase C-terminal" evidence="12">
    <location>
        <begin position="249"/>
        <end position="430"/>
    </location>
</feature>
<dbReference type="GO" id="GO:0006012">
    <property type="term" value="P:galactose metabolic process"/>
    <property type="evidence" value="ECO:0007669"/>
    <property type="project" value="UniProtKB-UniRule"/>
</dbReference>
<organism evidence="13 14">
    <name type="scientific">Clostridium saccharoperbutylacetonicum N1-4(HMT)</name>
    <dbReference type="NCBI Taxonomy" id="931276"/>
    <lineage>
        <taxon>Bacteria</taxon>
        <taxon>Bacillati</taxon>
        <taxon>Bacillota</taxon>
        <taxon>Clostridia</taxon>
        <taxon>Eubacteriales</taxon>
        <taxon>Clostridiaceae</taxon>
        <taxon>Clostridium</taxon>
    </lineage>
</organism>
<dbReference type="GO" id="GO:0005737">
    <property type="term" value="C:cytoplasm"/>
    <property type="evidence" value="ECO:0007669"/>
    <property type="project" value="UniProtKB-SubCell"/>
</dbReference>
<gene>
    <name evidence="10 13" type="primary">galT</name>
    <name evidence="13" type="ORF">Cspa_c46560</name>
</gene>
<dbReference type="InterPro" id="IPR005849">
    <property type="entry name" value="GalP_Utransf_N"/>
</dbReference>
<evidence type="ECO:0000256" key="10">
    <source>
        <dbReference type="HAMAP-Rule" id="MF_00571"/>
    </source>
</evidence>
<protein>
    <recommendedName>
        <fullName evidence="10">Galactose-1-phosphate uridylyltransferase</fullName>
        <shortName evidence="10">Gal-1-P uridylyltransferase</shortName>
        <ecNumber evidence="10">2.7.7.12</ecNumber>
    </recommendedName>
    <alternativeName>
        <fullName evidence="10">UDP-glucose--hexose-1-phosphate uridylyltransferase</fullName>
    </alternativeName>
</protein>
<dbReference type="Pfam" id="PF02744">
    <property type="entry name" value="GalP_UDP_tr_C"/>
    <property type="match status" value="1"/>
</dbReference>
<dbReference type="KEGG" id="csr:Cspa_c46560"/>
<evidence type="ECO:0000256" key="8">
    <source>
        <dbReference type="ARBA" id="ARBA00023144"/>
    </source>
</evidence>
<keyword evidence="6 10" id="KW-0808">Transferase</keyword>
<comment type="subcellular location">
    <subcellularLocation>
        <location evidence="2 10">Cytoplasm</location>
    </subcellularLocation>
</comment>
<dbReference type="UniPathway" id="UPA00214"/>
<evidence type="ECO:0000256" key="7">
    <source>
        <dbReference type="ARBA" id="ARBA00022695"/>
    </source>
</evidence>
<proteinExistence type="inferred from homology"/>
<evidence type="ECO:0000256" key="4">
    <source>
        <dbReference type="ARBA" id="ARBA00008706"/>
    </source>
</evidence>
<dbReference type="AlphaFoldDB" id="M1MKE6"/>
<dbReference type="PROSITE" id="PS01163">
    <property type="entry name" value="GAL_P_UDP_TRANSF_II"/>
    <property type="match status" value="1"/>
</dbReference>
<evidence type="ECO:0000256" key="9">
    <source>
        <dbReference type="ARBA" id="ARBA00023277"/>
    </source>
</evidence>
<evidence type="ECO:0000259" key="12">
    <source>
        <dbReference type="Pfam" id="PF02744"/>
    </source>
</evidence>
<dbReference type="eggNOG" id="COG4468">
    <property type="taxonomic scope" value="Bacteria"/>
</dbReference>
<dbReference type="Pfam" id="PF01087">
    <property type="entry name" value="GalP_UDP_transf"/>
    <property type="match status" value="1"/>
</dbReference>
<evidence type="ECO:0000256" key="5">
    <source>
        <dbReference type="ARBA" id="ARBA00022490"/>
    </source>
</evidence>
<dbReference type="PANTHER" id="PTHR39191:SF1">
    <property type="entry name" value="DUF4922 DOMAIN-CONTAINING PROTEIN"/>
    <property type="match status" value="1"/>
</dbReference>
<dbReference type="HOGENOM" id="CLU_047799_0_0_9"/>
<keyword evidence="5 10" id="KW-0963">Cytoplasm</keyword>
<dbReference type="InterPro" id="IPR005850">
    <property type="entry name" value="GalP_Utransf_C"/>
</dbReference>
<evidence type="ECO:0000256" key="2">
    <source>
        <dbReference type="ARBA" id="ARBA00004496"/>
    </source>
</evidence>
<dbReference type="EMBL" id="CP004121">
    <property type="protein sequence ID" value="AGF58409.1"/>
    <property type="molecule type" value="Genomic_DNA"/>
</dbReference>
<dbReference type="HAMAP" id="MF_00571">
    <property type="entry name" value="GalP_UDP_trans"/>
    <property type="match status" value="1"/>
</dbReference>
<comment type="similarity">
    <text evidence="4 10">Belongs to the galactose-1-phosphate uridylyltransferase type 2 family.</text>
</comment>
<reference evidence="13 14" key="1">
    <citation type="submission" date="2013-02" db="EMBL/GenBank/DDBJ databases">
        <title>Genome sequence of Clostridium saccharoperbutylacetonicum N1-4(HMT).</title>
        <authorList>
            <person name="Poehlein A."/>
            <person name="Daniel R."/>
        </authorList>
    </citation>
    <scope>NUCLEOTIDE SEQUENCE [LARGE SCALE GENOMIC DNA]</scope>
    <source>
        <strain evidence="14">N1-4(HMT)</strain>
    </source>
</reference>
<dbReference type="NCBIfam" id="TIGR01239">
    <property type="entry name" value="galT_2"/>
    <property type="match status" value="1"/>
</dbReference>
<dbReference type="InterPro" id="IPR000766">
    <property type="entry name" value="GalP_uridyl_Trfase_II"/>
</dbReference>
<dbReference type="RefSeq" id="WP_015394720.1">
    <property type="nucleotide sequence ID" value="NC_020291.1"/>
</dbReference>
<sequence length="500" mass="57273">MININLEINRLINFALNKKLITNNDMIYSTNMILGTLNLNEFEVSNVDETLETPTPILENILDYACGNNLIENTTTERDLFDTQIMNCLMPRPSEVINKFNELYNSSPEKATEYYYDLSIASNYIRKDRIDKNIVWKAPTEYGDLDITINLSKPEKDPRDIAKAKLVKSSSYPKCLLCKENEGFFGHMNHPARQTHRIIPLAFDEGQKYFLQYSPYTYYNEHCIIFNAEHIPMKINKATFKNLLNFTDILPHYFAGSNADLPIVGGSILSHDHYQGGHYTFAMEKAPVEKIYSMSGYGEVEIGRVKWPMSVVRLTSDNNEKLLDLADHILTSWRNYSDESVEILSHTGDEPHNTITPISRKRNGKYELDLVLRNNRTSAEHPLGIFHPHDEVHHIKKENIGLIEVMGLAVLPARLKEELNILKESLINKTSDISDNETVAKHSEWYKYILGKYSNISAENAEDILKSEVGLKFSEVLDHAGVFKRNEQGLAAFDKFINTL</sequence>
<comment type="catalytic activity">
    <reaction evidence="1 10">
        <text>alpha-D-galactose 1-phosphate + UDP-alpha-D-glucose = alpha-D-glucose 1-phosphate + UDP-alpha-D-galactose</text>
        <dbReference type="Rhea" id="RHEA:13989"/>
        <dbReference type="ChEBI" id="CHEBI:58336"/>
        <dbReference type="ChEBI" id="CHEBI:58601"/>
        <dbReference type="ChEBI" id="CHEBI:58885"/>
        <dbReference type="ChEBI" id="CHEBI:66914"/>
        <dbReference type="EC" id="2.7.7.12"/>
    </reaction>
</comment>
<dbReference type="InterPro" id="IPR023425">
    <property type="entry name" value="GalP_uridyl_Trfase_II_CS"/>
</dbReference>
<dbReference type="PANTHER" id="PTHR39191">
    <property type="entry name" value="GALACTOSE-1-PHOSPHATE URIDYLYLTRANSFERASE"/>
    <property type="match status" value="1"/>
</dbReference>
<evidence type="ECO:0000259" key="11">
    <source>
        <dbReference type="Pfam" id="PF01087"/>
    </source>
</evidence>
<keyword evidence="9 10" id="KW-0119">Carbohydrate metabolism</keyword>
<evidence type="ECO:0000256" key="1">
    <source>
        <dbReference type="ARBA" id="ARBA00001107"/>
    </source>
</evidence>
<evidence type="ECO:0000256" key="6">
    <source>
        <dbReference type="ARBA" id="ARBA00022679"/>
    </source>
</evidence>
<dbReference type="PIRSF" id="PIRSF006005">
    <property type="entry name" value="GalT_BS"/>
    <property type="match status" value="1"/>
</dbReference>
<keyword evidence="14" id="KW-1185">Reference proteome</keyword>
<dbReference type="OrthoDB" id="2293at2"/>
<feature type="domain" description="Galactose-1-phosphate uridyl transferase N-terminal" evidence="11">
    <location>
        <begin position="22"/>
        <end position="232"/>
    </location>
</feature>
<evidence type="ECO:0000256" key="3">
    <source>
        <dbReference type="ARBA" id="ARBA00004947"/>
    </source>
</evidence>
<evidence type="ECO:0000313" key="14">
    <source>
        <dbReference type="Proteomes" id="UP000011728"/>
    </source>
</evidence>
<keyword evidence="7 10" id="KW-0548">Nucleotidyltransferase</keyword>
<dbReference type="PATRIC" id="fig|931276.5.peg.4693"/>